<dbReference type="SUPFAM" id="SSF53448">
    <property type="entry name" value="Nucleotide-diphospho-sugar transferases"/>
    <property type="match status" value="1"/>
</dbReference>
<sequence length="363" mass="40344">MNAIAVVMAGGLGARLWPRSTEKKPKQFVHVIGDGTMIQNTVMRLMPFLPPERIFVVTTDDLAPHVLEQLPVIPPDNVIREPFGRNTAPALALSATVLRERFGDDVVLFAFPSDHMIYNVRDFQATLDRAYVAAASNPSIVTIGVMPTRPETGFGYIQLGEDVATEDPMLQGHIKHAYTFAEKPDAATAQRFIDAGDFVWNSGIFVSTIHALRQSVDRYMPDHAPLFHQLERHIGKDTYPDVLENTYRQIRSISFDIGVMEKADNVVVVEGSFGWSDVGSWDELYRLLMKDGKNNVIEGNVVTVNTANCLVSGSTGRMIGLVGVDNLIVVETEGSIMICPRGEAEQVRDLVDLMRRRQITRHL</sequence>
<dbReference type="InterPro" id="IPR029044">
    <property type="entry name" value="Nucleotide-diphossugar_trans"/>
</dbReference>
<dbReference type="Gene3D" id="3.90.550.10">
    <property type="entry name" value="Spore Coat Polysaccharide Biosynthesis Protein SpsA, Chain A"/>
    <property type="match status" value="1"/>
</dbReference>
<dbReference type="PANTHER" id="PTHR46390:SF1">
    <property type="entry name" value="MANNOSE-1-PHOSPHATE GUANYLYLTRANSFERASE"/>
    <property type="match status" value="1"/>
</dbReference>
<evidence type="ECO:0000313" key="3">
    <source>
        <dbReference type="EMBL" id="OJX58727.1"/>
    </source>
</evidence>
<dbReference type="Pfam" id="PF22640">
    <property type="entry name" value="ManC_GMP_beta-helix"/>
    <property type="match status" value="1"/>
</dbReference>
<dbReference type="SUPFAM" id="SSF159283">
    <property type="entry name" value="Guanosine diphospho-D-mannose pyrophosphorylase/mannose-6-phosphate isomerase linker domain"/>
    <property type="match status" value="1"/>
</dbReference>
<dbReference type="EMBL" id="MKVH01000015">
    <property type="protein sequence ID" value="OJX58727.1"/>
    <property type="molecule type" value="Genomic_DNA"/>
</dbReference>
<dbReference type="PANTHER" id="PTHR46390">
    <property type="entry name" value="MANNOSE-1-PHOSPHATE GUANYLYLTRANSFERASE"/>
    <property type="match status" value="1"/>
</dbReference>
<feature type="domain" description="MannoseP isomerase/GMP-like beta-helix" evidence="2">
    <location>
        <begin position="299"/>
        <end position="352"/>
    </location>
</feature>
<dbReference type="InterPro" id="IPR005835">
    <property type="entry name" value="NTP_transferase_dom"/>
</dbReference>
<accession>A0A1M3L1D9</accession>
<organism evidence="3 4">
    <name type="scientific">Candidatus Kapaibacterium thiocyanatum</name>
    <dbReference type="NCBI Taxonomy" id="1895771"/>
    <lineage>
        <taxon>Bacteria</taxon>
        <taxon>Pseudomonadati</taxon>
        <taxon>Candidatus Kapaibacteriota</taxon>
        <taxon>Candidatus Kapaibacteriia</taxon>
        <taxon>Candidatus Kapaibacteriales</taxon>
        <taxon>Candidatus Kapaibacteriaceae</taxon>
        <taxon>Candidatus Kapaibacterium</taxon>
    </lineage>
</organism>
<feature type="domain" description="Nucleotidyl transferase" evidence="1">
    <location>
        <begin position="5"/>
        <end position="291"/>
    </location>
</feature>
<dbReference type="GO" id="GO:0004475">
    <property type="term" value="F:mannose-1-phosphate guanylyltransferase (GTP) activity"/>
    <property type="evidence" value="ECO:0007669"/>
    <property type="project" value="InterPro"/>
</dbReference>
<comment type="caution">
    <text evidence="3">The sequence shown here is derived from an EMBL/GenBank/DDBJ whole genome shotgun (WGS) entry which is preliminary data.</text>
</comment>
<evidence type="ECO:0000313" key="4">
    <source>
        <dbReference type="Proteomes" id="UP000184233"/>
    </source>
</evidence>
<dbReference type="AlphaFoldDB" id="A0A1M3L1D9"/>
<dbReference type="GO" id="GO:0009298">
    <property type="term" value="P:GDP-mannose biosynthetic process"/>
    <property type="evidence" value="ECO:0007669"/>
    <property type="project" value="TreeGrafter"/>
</dbReference>
<reference evidence="3 4" key="1">
    <citation type="submission" date="2016-09" db="EMBL/GenBank/DDBJ databases">
        <title>Genome-resolved meta-omics ties microbial dynamics to process performance in biotechnology for thiocyanate degradation.</title>
        <authorList>
            <person name="Kantor R.S."/>
            <person name="Huddy R.J."/>
            <person name="Iyer R."/>
            <person name="Thomas B.C."/>
            <person name="Brown C.T."/>
            <person name="Anantharaman K."/>
            <person name="Tringe S."/>
            <person name="Hettich R.L."/>
            <person name="Harrison S.T."/>
            <person name="Banfield J.F."/>
        </authorList>
    </citation>
    <scope>NUCLEOTIDE SEQUENCE [LARGE SCALE GENOMIC DNA]</scope>
    <source>
        <strain evidence="3">59-99</strain>
    </source>
</reference>
<name>A0A1M3L1D9_9BACT</name>
<evidence type="ECO:0000259" key="1">
    <source>
        <dbReference type="Pfam" id="PF00483"/>
    </source>
</evidence>
<proteinExistence type="predicted"/>
<evidence type="ECO:0000259" key="2">
    <source>
        <dbReference type="Pfam" id="PF22640"/>
    </source>
</evidence>
<protein>
    <submittedName>
        <fullName evidence="3">Uncharacterized protein</fullName>
    </submittedName>
</protein>
<dbReference type="InterPro" id="IPR049577">
    <property type="entry name" value="GMPP_N"/>
</dbReference>
<dbReference type="CDD" id="cd02509">
    <property type="entry name" value="GDP-M1P_Guanylyltransferase"/>
    <property type="match status" value="1"/>
</dbReference>
<dbReference type="InterPro" id="IPR051161">
    <property type="entry name" value="Mannose-6P_isomerase_type2"/>
</dbReference>
<gene>
    <name evidence="3" type="ORF">BGO89_05285</name>
</gene>
<dbReference type="InterPro" id="IPR054566">
    <property type="entry name" value="ManC/GMP-like_b-helix"/>
</dbReference>
<dbReference type="STRING" id="1895771.BGO89_05285"/>
<dbReference type="Proteomes" id="UP000184233">
    <property type="component" value="Unassembled WGS sequence"/>
</dbReference>
<dbReference type="Pfam" id="PF00483">
    <property type="entry name" value="NTP_transferase"/>
    <property type="match status" value="1"/>
</dbReference>